<dbReference type="GO" id="GO:0006631">
    <property type="term" value="P:fatty acid metabolic process"/>
    <property type="evidence" value="ECO:0007669"/>
    <property type="project" value="TreeGrafter"/>
</dbReference>
<dbReference type="EMBL" id="SOAM01000001">
    <property type="protein sequence ID" value="TDS81087.1"/>
    <property type="molecule type" value="Genomic_DNA"/>
</dbReference>
<dbReference type="OrthoDB" id="4819815at2"/>
<dbReference type="InterPro" id="IPR029058">
    <property type="entry name" value="AB_hydrolase_fold"/>
</dbReference>
<evidence type="ECO:0000313" key="2">
    <source>
        <dbReference type="EMBL" id="TDS81087.1"/>
    </source>
</evidence>
<dbReference type="Proteomes" id="UP000295344">
    <property type="component" value="Unassembled WGS sequence"/>
</dbReference>
<dbReference type="Gene3D" id="3.40.50.1820">
    <property type="entry name" value="alpha/beta hydrolase"/>
    <property type="match status" value="1"/>
</dbReference>
<dbReference type="SUPFAM" id="SSF53474">
    <property type="entry name" value="alpha/beta-Hydrolases"/>
    <property type="match status" value="1"/>
</dbReference>
<organism evidence="2 3">
    <name type="scientific">Amnibacterium kyonggiense</name>
    <dbReference type="NCBI Taxonomy" id="595671"/>
    <lineage>
        <taxon>Bacteria</taxon>
        <taxon>Bacillati</taxon>
        <taxon>Actinomycetota</taxon>
        <taxon>Actinomycetes</taxon>
        <taxon>Micrococcales</taxon>
        <taxon>Microbacteriaceae</taxon>
        <taxon>Amnibacterium</taxon>
    </lineage>
</organism>
<name>A0A4R7FT77_9MICO</name>
<accession>A0A4R7FT77</accession>
<dbReference type="RefSeq" id="WP_133765721.1">
    <property type="nucleotide sequence ID" value="NZ_BAAARP010000003.1"/>
</dbReference>
<feature type="domain" description="BAAT/Acyl-CoA thioester hydrolase C-terminal" evidence="1">
    <location>
        <begin position="64"/>
        <end position="260"/>
    </location>
</feature>
<dbReference type="Pfam" id="PF08840">
    <property type="entry name" value="BAAT_C"/>
    <property type="match status" value="1"/>
</dbReference>
<evidence type="ECO:0000313" key="3">
    <source>
        <dbReference type="Proteomes" id="UP000295344"/>
    </source>
</evidence>
<sequence>MRFEDPQWAFLEPERPTGSGVLLLAGSSGRVDVQRAHLLQAHGATVLAIRWFGGPGQQPGPFEVPIELFIEALDHLEPHVDSLAIAGTSFGGEAALLTATVDSRIRATVGFAASSVVWPGWNGNEWLSHWTWQGDPVPFVPLDTTWEPAEEPPSFLPLYDAGLQHQDGRIGSIDVECITGTLLLVAGGNDLVWPSIRFAEQIAERRWKHGLATEVVSHPRAGHRVTLPNEDPPANGMTIARGGTPEADAELGRASWPAIARALHLRT</sequence>
<protein>
    <recommendedName>
        <fullName evidence="1">BAAT/Acyl-CoA thioester hydrolase C-terminal domain-containing protein</fullName>
    </recommendedName>
</protein>
<comment type="caution">
    <text evidence="2">The sequence shown here is derived from an EMBL/GenBank/DDBJ whole genome shotgun (WGS) entry which is preliminary data.</text>
</comment>
<dbReference type="PANTHER" id="PTHR10824:SF4">
    <property type="entry name" value="ACYL-COENZYME A THIOESTERASE 1-LIKE"/>
    <property type="match status" value="1"/>
</dbReference>
<dbReference type="GO" id="GO:0006637">
    <property type="term" value="P:acyl-CoA metabolic process"/>
    <property type="evidence" value="ECO:0007669"/>
    <property type="project" value="TreeGrafter"/>
</dbReference>
<dbReference type="PANTHER" id="PTHR10824">
    <property type="entry name" value="ACYL-COENZYME A THIOESTERASE-RELATED"/>
    <property type="match status" value="1"/>
</dbReference>
<proteinExistence type="predicted"/>
<gene>
    <name evidence="2" type="ORF">CLV52_1661</name>
</gene>
<dbReference type="AlphaFoldDB" id="A0A4R7FT77"/>
<dbReference type="GO" id="GO:0047617">
    <property type="term" value="F:fatty acyl-CoA hydrolase activity"/>
    <property type="evidence" value="ECO:0007669"/>
    <property type="project" value="TreeGrafter"/>
</dbReference>
<evidence type="ECO:0000259" key="1">
    <source>
        <dbReference type="Pfam" id="PF08840"/>
    </source>
</evidence>
<keyword evidence="3" id="KW-1185">Reference proteome</keyword>
<reference evidence="2 3" key="1">
    <citation type="submission" date="2019-03" db="EMBL/GenBank/DDBJ databases">
        <title>Genomic Encyclopedia of Archaeal and Bacterial Type Strains, Phase II (KMG-II): from individual species to whole genera.</title>
        <authorList>
            <person name="Goeker M."/>
        </authorList>
    </citation>
    <scope>NUCLEOTIDE SEQUENCE [LARGE SCALE GENOMIC DNA]</scope>
    <source>
        <strain evidence="2 3">DSM 24782</strain>
    </source>
</reference>
<dbReference type="InterPro" id="IPR014940">
    <property type="entry name" value="BAAT_C"/>
</dbReference>